<dbReference type="EMBL" id="JACHGG010000003">
    <property type="protein sequence ID" value="MBB6059651.1"/>
    <property type="molecule type" value="Genomic_DNA"/>
</dbReference>
<gene>
    <name evidence="7" type="ORF">HNQ93_002511</name>
</gene>
<evidence type="ECO:0000256" key="3">
    <source>
        <dbReference type="SAM" id="Coils"/>
    </source>
</evidence>
<keyword evidence="8" id="KW-1185">Reference proteome</keyword>
<proteinExistence type="predicted"/>
<dbReference type="SUPFAM" id="SSF111369">
    <property type="entry name" value="HlyD-like secretion proteins"/>
    <property type="match status" value="1"/>
</dbReference>
<comment type="caution">
    <text evidence="7">The sequence shown here is derived from an EMBL/GenBank/DDBJ whole genome shotgun (WGS) entry which is preliminary data.</text>
</comment>
<evidence type="ECO:0000259" key="5">
    <source>
        <dbReference type="Pfam" id="PF25917"/>
    </source>
</evidence>
<dbReference type="InterPro" id="IPR058982">
    <property type="entry name" value="Beta-barrel_AprE"/>
</dbReference>
<dbReference type="PANTHER" id="PTHR32347:SF14">
    <property type="entry name" value="EFFLUX SYSTEM COMPONENT YKNX-RELATED"/>
    <property type="match status" value="1"/>
</dbReference>
<organism evidence="7 8">
    <name type="scientific">Hymenobacter luteus</name>
    <dbReference type="NCBI Taxonomy" id="1411122"/>
    <lineage>
        <taxon>Bacteria</taxon>
        <taxon>Pseudomonadati</taxon>
        <taxon>Bacteroidota</taxon>
        <taxon>Cytophagia</taxon>
        <taxon>Cytophagales</taxon>
        <taxon>Hymenobacteraceae</taxon>
        <taxon>Hymenobacter</taxon>
    </lineage>
</organism>
<name>A0A7W9T1D5_9BACT</name>
<accession>A0A7W9T1D5</accession>
<dbReference type="AlphaFoldDB" id="A0A7W9T1D5"/>
<reference evidence="7 8" key="1">
    <citation type="submission" date="2020-08" db="EMBL/GenBank/DDBJ databases">
        <title>Genomic Encyclopedia of Type Strains, Phase IV (KMG-IV): sequencing the most valuable type-strain genomes for metagenomic binning, comparative biology and taxonomic classification.</title>
        <authorList>
            <person name="Goeker M."/>
        </authorList>
    </citation>
    <scope>NUCLEOTIDE SEQUENCE [LARGE SCALE GENOMIC DNA]</scope>
    <source>
        <strain evidence="7 8">DSM 26718</strain>
    </source>
</reference>
<comment type="subcellular location">
    <subcellularLocation>
        <location evidence="1">Cell envelope</location>
    </subcellularLocation>
</comment>
<dbReference type="Gene3D" id="2.40.50.100">
    <property type="match status" value="1"/>
</dbReference>
<dbReference type="Gene3D" id="1.10.287.470">
    <property type="entry name" value="Helix hairpin bin"/>
    <property type="match status" value="1"/>
</dbReference>
<dbReference type="PRINTS" id="PR01490">
    <property type="entry name" value="RTXTOXIND"/>
</dbReference>
<dbReference type="InterPro" id="IPR058625">
    <property type="entry name" value="MdtA-like_BSH"/>
</dbReference>
<keyword evidence="2 3" id="KW-0175">Coiled coil</keyword>
<evidence type="ECO:0000313" key="7">
    <source>
        <dbReference type="EMBL" id="MBB6059651.1"/>
    </source>
</evidence>
<feature type="domain" description="Multidrug resistance protein MdtA-like barrel-sandwich hybrid" evidence="5">
    <location>
        <begin position="74"/>
        <end position="234"/>
    </location>
</feature>
<dbReference type="Gene3D" id="2.40.30.170">
    <property type="match status" value="1"/>
</dbReference>
<dbReference type="Pfam" id="PF25917">
    <property type="entry name" value="BSH_RND"/>
    <property type="match status" value="1"/>
</dbReference>
<feature type="region of interest" description="Disordered" evidence="4">
    <location>
        <begin position="364"/>
        <end position="399"/>
    </location>
</feature>
<protein>
    <submittedName>
        <fullName evidence="7">HlyD family secretion protein</fullName>
    </submittedName>
</protein>
<feature type="coiled-coil region" evidence="3">
    <location>
        <begin position="166"/>
        <end position="207"/>
    </location>
</feature>
<evidence type="ECO:0000256" key="2">
    <source>
        <dbReference type="ARBA" id="ARBA00023054"/>
    </source>
</evidence>
<evidence type="ECO:0000256" key="4">
    <source>
        <dbReference type="SAM" id="MobiDB-lite"/>
    </source>
</evidence>
<sequence length="480" mass="51447">MRSFTHSLIDFMRNNRTLYILLAIVLVLIGGIVVAKKQGWIGKPAGTEVLAAKAAPATIVEKVSASGKVQPETEVKISPDVSGEITELYVEEGDSVQKGQLLLRIRPDNYQAVVSQQSAVVGTQQANVAQSQARLQQLIASARQTELTYRRNASLYKQKVISQADYEASKAAYDASQEEINSARQNIRAAQSSVRSARAGLEEARRNLDKTTIYAPVSGTVSKLNVKKGERVVGTSQMAGTEIMRIANLNNMEVRVSVNENDIINVDLGDSAEVEVDSYASQDQKFRGIVTAIANTAKDALTAEAVTEFEVRIRLLPESYRNLTRTIKGRTVVPFRPGMTASVDVITNRKANVLSVPLAAVTTRSDSARTAKDDQKSAPTVRVGRGGSGGATPAPAAGPKDDVQEVVFLIRNGKAVLTPVKTGISDFQNMEIVSGIQAGDQVVSGPFRAVSKTLKDGALVVIKDVKTLDKAALKEDGGGE</sequence>
<feature type="domain" description="AprE-like beta-barrel" evidence="6">
    <location>
        <begin position="253"/>
        <end position="347"/>
    </location>
</feature>
<dbReference type="Pfam" id="PF26002">
    <property type="entry name" value="Beta-barrel_AprE"/>
    <property type="match status" value="1"/>
</dbReference>
<evidence type="ECO:0000256" key="1">
    <source>
        <dbReference type="ARBA" id="ARBA00004196"/>
    </source>
</evidence>
<dbReference type="GO" id="GO:0030313">
    <property type="term" value="C:cell envelope"/>
    <property type="evidence" value="ECO:0007669"/>
    <property type="project" value="UniProtKB-SubCell"/>
</dbReference>
<dbReference type="Proteomes" id="UP000532746">
    <property type="component" value="Unassembled WGS sequence"/>
</dbReference>
<evidence type="ECO:0000313" key="8">
    <source>
        <dbReference type="Proteomes" id="UP000532746"/>
    </source>
</evidence>
<feature type="compositionally biased region" description="Basic and acidic residues" evidence="4">
    <location>
        <begin position="366"/>
        <end position="376"/>
    </location>
</feature>
<dbReference type="InterPro" id="IPR050465">
    <property type="entry name" value="UPF0194_transport"/>
</dbReference>
<dbReference type="Gene3D" id="2.40.420.20">
    <property type="match status" value="1"/>
</dbReference>
<evidence type="ECO:0000259" key="6">
    <source>
        <dbReference type="Pfam" id="PF26002"/>
    </source>
</evidence>
<dbReference type="PANTHER" id="PTHR32347">
    <property type="entry name" value="EFFLUX SYSTEM COMPONENT YKNX-RELATED"/>
    <property type="match status" value="1"/>
</dbReference>
<dbReference type="RefSeq" id="WP_246398989.1">
    <property type="nucleotide sequence ID" value="NZ_JACHGG010000003.1"/>
</dbReference>